<keyword evidence="5 8" id="KW-0812">Transmembrane</keyword>
<keyword evidence="6 8" id="KW-1133">Transmembrane helix</keyword>
<comment type="subcellular location">
    <subcellularLocation>
        <location evidence="1">Cell membrane</location>
    </subcellularLocation>
</comment>
<reference evidence="10 11" key="1">
    <citation type="submission" date="2016-12" db="EMBL/GenBank/DDBJ databases">
        <title>Domibacillus sp. SAB 38T whole genome sequencing.</title>
        <authorList>
            <person name="Verma A."/>
            <person name="Ojha A.K."/>
            <person name="Krishnamurthi S."/>
        </authorList>
    </citation>
    <scope>NUCLEOTIDE SEQUENCE [LARGE SCALE GENOMIC DNA]</scope>
    <source>
        <strain evidence="10 11">SAB 38</strain>
    </source>
</reference>
<name>A0A1V2A5B1_9BACI</name>
<dbReference type="EMBL" id="MSFI01000025">
    <property type="protein sequence ID" value="OMP66120.1"/>
    <property type="molecule type" value="Genomic_DNA"/>
</dbReference>
<gene>
    <name evidence="10" type="ORF">BTO28_14035</name>
</gene>
<comment type="caution">
    <text evidence="10">The sequence shown here is derived from an EMBL/GenBank/DDBJ whole genome shotgun (WGS) entry which is preliminary data.</text>
</comment>
<feature type="transmembrane region" description="Helical" evidence="8">
    <location>
        <begin position="26"/>
        <end position="53"/>
    </location>
</feature>
<dbReference type="STRING" id="1714355.BTO28_14035"/>
<dbReference type="Pfam" id="PF02397">
    <property type="entry name" value="Bac_transf"/>
    <property type="match status" value="1"/>
</dbReference>
<accession>A0A1V2A5B1</accession>
<evidence type="ECO:0000256" key="4">
    <source>
        <dbReference type="ARBA" id="ARBA00022679"/>
    </source>
</evidence>
<dbReference type="GO" id="GO:0016780">
    <property type="term" value="F:phosphotransferase activity, for other substituted phosphate groups"/>
    <property type="evidence" value="ECO:0007669"/>
    <property type="project" value="TreeGrafter"/>
</dbReference>
<protein>
    <submittedName>
        <fullName evidence="10">Multidrug MFS transporter</fullName>
    </submittedName>
</protein>
<evidence type="ECO:0000313" key="11">
    <source>
        <dbReference type="Proteomes" id="UP000188613"/>
    </source>
</evidence>
<evidence type="ECO:0000256" key="3">
    <source>
        <dbReference type="ARBA" id="ARBA00022475"/>
    </source>
</evidence>
<evidence type="ECO:0000256" key="7">
    <source>
        <dbReference type="ARBA" id="ARBA00023136"/>
    </source>
</evidence>
<sequence>MAAVHSAGTYTSYEDRSKAFAATKRLIDFLGAFIALLLTMPVWFFIGVCYMFGENKGSVFFKQQRIGKNGEKFYIYKFRSMVMNADQKLRENKELYAKYIDNSYKLEPHEDPRITKFGEFLRKTSLDEIPQIINVLKGEMSLIGPRPVIKDELAEYGEKANQFLSVKPGMSGYWQVCGRSSVHYPERVEVELYYVENQSMKLEAWILLKTVEIVLLRKGAY</sequence>
<evidence type="ECO:0000313" key="10">
    <source>
        <dbReference type="EMBL" id="OMP66120.1"/>
    </source>
</evidence>
<feature type="domain" description="Bacterial sugar transferase" evidence="9">
    <location>
        <begin position="24"/>
        <end position="215"/>
    </location>
</feature>
<dbReference type="PANTHER" id="PTHR30576">
    <property type="entry name" value="COLANIC BIOSYNTHESIS UDP-GLUCOSE LIPID CARRIER TRANSFERASE"/>
    <property type="match status" value="1"/>
</dbReference>
<evidence type="ECO:0000256" key="2">
    <source>
        <dbReference type="ARBA" id="ARBA00006464"/>
    </source>
</evidence>
<dbReference type="AlphaFoldDB" id="A0A1V2A5B1"/>
<dbReference type="PANTHER" id="PTHR30576:SF4">
    <property type="entry name" value="UNDECAPRENYL-PHOSPHATE GALACTOSE PHOSPHOTRANSFERASE"/>
    <property type="match status" value="1"/>
</dbReference>
<dbReference type="OrthoDB" id="9808602at2"/>
<dbReference type="GO" id="GO:0005886">
    <property type="term" value="C:plasma membrane"/>
    <property type="evidence" value="ECO:0007669"/>
    <property type="project" value="UniProtKB-SubCell"/>
</dbReference>
<evidence type="ECO:0000259" key="9">
    <source>
        <dbReference type="Pfam" id="PF02397"/>
    </source>
</evidence>
<keyword evidence="11" id="KW-1185">Reference proteome</keyword>
<evidence type="ECO:0000256" key="5">
    <source>
        <dbReference type="ARBA" id="ARBA00022692"/>
    </source>
</evidence>
<keyword evidence="4" id="KW-0808">Transferase</keyword>
<dbReference type="Proteomes" id="UP000188613">
    <property type="component" value="Unassembled WGS sequence"/>
</dbReference>
<comment type="similarity">
    <text evidence="2">Belongs to the bacterial sugar transferase family.</text>
</comment>
<evidence type="ECO:0000256" key="8">
    <source>
        <dbReference type="SAM" id="Phobius"/>
    </source>
</evidence>
<dbReference type="InterPro" id="IPR003362">
    <property type="entry name" value="Bact_transf"/>
</dbReference>
<dbReference type="RefSeq" id="WP_076767343.1">
    <property type="nucleotide sequence ID" value="NZ_MSFI01000025.1"/>
</dbReference>
<evidence type="ECO:0000256" key="6">
    <source>
        <dbReference type="ARBA" id="ARBA00022989"/>
    </source>
</evidence>
<evidence type="ECO:0000256" key="1">
    <source>
        <dbReference type="ARBA" id="ARBA00004236"/>
    </source>
</evidence>
<organism evidence="10 11">
    <name type="scientific">Domibacillus epiphyticus</name>
    <dbReference type="NCBI Taxonomy" id="1714355"/>
    <lineage>
        <taxon>Bacteria</taxon>
        <taxon>Bacillati</taxon>
        <taxon>Bacillota</taxon>
        <taxon>Bacilli</taxon>
        <taxon>Bacillales</taxon>
        <taxon>Bacillaceae</taxon>
        <taxon>Domibacillus</taxon>
    </lineage>
</organism>
<keyword evidence="3" id="KW-1003">Cell membrane</keyword>
<proteinExistence type="inferred from homology"/>
<keyword evidence="7 8" id="KW-0472">Membrane</keyword>